<proteinExistence type="predicted"/>
<evidence type="ECO:0000256" key="1">
    <source>
        <dbReference type="SAM" id="MobiDB-lite"/>
    </source>
</evidence>
<dbReference type="AlphaFoldDB" id="A0A9P6GRF4"/>
<dbReference type="Proteomes" id="UP000756921">
    <property type="component" value="Unassembled WGS sequence"/>
</dbReference>
<name>A0A9P6GRF4_9PLEO</name>
<feature type="compositionally biased region" description="Polar residues" evidence="1">
    <location>
        <begin position="64"/>
        <end position="80"/>
    </location>
</feature>
<feature type="region of interest" description="Disordered" evidence="1">
    <location>
        <begin position="1"/>
        <end position="134"/>
    </location>
</feature>
<comment type="caution">
    <text evidence="2">The sequence shown here is derived from an EMBL/GenBank/DDBJ whole genome shotgun (WGS) entry which is preliminary data.</text>
</comment>
<keyword evidence="3" id="KW-1185">Reference proteome</keyword>
<organism evidence="2 3">
    <name type="scientific">Paraphaeosphaeria minitans</name>
    <dbReference type="NCBI Taxonomy" id="565426"/>
    <lineage>
        <taxon>Eukaryota</taxon>
        <taxon>Fungi</taxon>
        <taxon>Dikarya</taxon>
        <taxon>Ascomycota</taxon>
        <taxon>Pezizomycotina</taxon>
        <taxon>Dothideomycetes</taxon>
        <taxon>Pleosporomycetidae</taxon>
        <taxon>Pleosporales</taxon>
        <taxon>Massarineae</taxon>
        <taxon>Didymosphaeriaceae</taxon>
        <taxon>Paraphaeosphaeria</taxon>
    </lineage>
</organism>
<evidence type="ECO:0000313" key="2">
    <source>
        <dbReference type="EMBL" id="KAF9739145.1"/>
    </source>
</evidence>
<reference evidence="2" key="1">
    <citation type="journal article" date="2020" name="Mol. Plant Microbe Interact.">
        <title>Genome Sequence of the Biocontrol Agent Coniothyrium minitans strain Conio (IMI 134523).</title>
        <authorList>
            <person name="Patel D."/>
            <person name="Shittu T.A."/>
            <person name="Baroncelli R."/>
            <person name="Muthumeenakshi S."/>
            <person name="Osborne T.H."/>
            <person name="Janganan T.K."/>
            <person name="Sreenivasaprasad S."/>
        </authorList>
    </citation>
    <scope>NUCLEOTIDE SEQUENCE</scope>
    <source>
        <strain evidence="2">Conio</strain>
    </source>
</reference>
<dbReference type="EMBL" id="WJXW01000002">
    <property type="protein sequence ID" value="KAF9739145.1"/>
    <property type="molecule type" value="Genomic_DNA"/>
</dbReference>
<dbReference type="OrthoDB" id="3945172at2759"/>
<accession>A0A9P6GRF4</accession>
<gene>
    <name evidence="2" type="ORF">PMIN01_01779</name>
</gene>
<sequence>MSSPSEFLTFYRRAATSTPRMLRSIQRPATRSFAVSARYGKGGVDADQKAKTDKHNDTEHSVNKAHSASGDTNDVQSSNAKHGMDSAKTSGSGSTGGNATERKDTTGSHAKSKKEFPEAPDLIGMQDERGERGA</sequence>
<feature type="compositionally biased region" description="Basic and acidic residues" evidence="1">
    <location>
        <begin position="44"/>
        <end position="62"/>
    </location>
</feature>
<evidence type="ECO:0000313" key="3">
    <source>
        <dbReference type="Proteomes" id="UP000756921"/>
    </source>
</evidence>
<protein>
    <submittedName>
        <fullName evidence="2">Uncharacterized protein</fullName>
    </submittedName>
</protein>